<keyword evidence="1" id="KW-0175">Coiled coil</keyword>
<name>A0ABS1R6M1_9SPHI</name>
<dbReference type="PROSITE" id="PS51257">
    <property type="entry name" value="PROKAR_LIPOPROTEIN"/>
    <property type="match status" value="1"/>
</dbReference>
<feature type="domain" description="HTH luxR-type" evidence="3">
    <location>
        <begin position="541"/>
        <end position="568"/>
    </location>
</feature>
<evidence type="ECO:0000313" key="4">
    <source>
        <dbReference type="EMBL" id="MBL1409642.1"/>
    </source>
</evidence>
<dbReference type="SUPFAM" id="SSF48452">
    <property type="entry name" value="TPR-like"/>
    <property type="match status" value="2"/>
</dbReference>
<keyword evidence="2" id="KW-0812">Transmembrane</keyword>
<keyword evidence="2" id="KW-1133">Transmembrane helix</keyword>
<comment type="caution">
    <text evidence="4">The sequence shown here is derived from an EMBL/GenBank/DDBJ whole genome shotgun (WGS) entry which is preliminary data.</text>
</comment>
<organism evidence="4 5">
    <name type="scientific">Sphingobacterium faecale</name>
    <dbReference type="NCBI Taxonomy" id="2803775"/>
    <lineage>
        <taxon>Bacteria</taxon>
        <taxon>Pseudomonadati</taxon>
        <taxon>Bacteroidota</taxon>
        <taxon>Sphingobacteriia</taxon>
        <taxon>Sphingobacteriales</taxon>
        <taxon>Sphingobacteriaceae</taxon>
        <taxon>Sphingobacterium</taxon>
    </lineage>
</organism>
<keyword evidence="2" id="KW-0472">Membrane</keyword>
<feature type="transmembrane region" description="Helical" evidence="2">
    <location>
        <begin position="393"/>
        <end position="413"/>
    </location>
</feature>
<feature type="coiled-coil region" evidence="1">
    <location>
        <begin position="442"/>
        <end position="476"/>
    </location>
</feature>
<dbReference type="InterPro" id="IPR016032">
    <property type="entry name" value="Sig_transdc_resp-reg_C-effctor"/>
</dbReference>
<dbReference type="InterPro" id="IPR011990">
    <property type="entry name" value="TPR-like_helical_dom_sf"/>
</dbReference>
<dbReference type="PROSITE" id="PS00622">
    <property type="entry name" value="HTH_LUXR_1"/>
    <property type="match status" value="1"/>
</dbReference>
<sequence length="582" mass="67939">MRHNIFLPNLFLFFVVTVVLFSCNGSYDKRKEADYSEALVRSLLLRTQGLRLDTLETEQFIKSVIKSKQGDSSGLVAYYGILGNISAKQYDRLNPRSESYYQHALELANREDLRVMKIWSLVNYAYYFYTFRQTERALPLFMEATFLIDTLGEDYVILPEDTFRKLGFFFGNLGNYEDAIYYLGKGDRYATILAPRERGALLDNLGQYHLYNRDTTIALNYFLEAESLALKAKDYVRYGKVLGNIALVHLGRGNYEQALALVNRDLRYSEAANSVQNTMYAQVLKAKILLKMDSVTAASEMLRRAELYANSKIYLKTDVLRINRLKLDIALRKKDEGQELLIRRKLELLEGLVTDLDGERTLLQNKWQVDKEKKEKALLEAESGYQVERYRRVILSTLVVMVALGLFIVLSYFKRLSKARELKYEKTVVELQLKKISVDKKLSMANETLESYKEYLAEKNRQIDNLQRTIHRINDSESHYLEREKGLLQEILDSHLLTEENWASFRRSFDAHYPMFYLNLKRDFPELTDSNMRYIILTKLGLSVVEISNLLGISTESVKKSRQRLKKKMGDRFREFEQAIYQ</sequence>
<evidence type="ECO:0000313" key="5">
    <source>
        <dbReference type="Proteomes" id="UP000625283"/>
    </source>
</evidence>
<proteinExistence type="predicted"/>
<evidence type="ECO:0000259" key="3">
    <source>
        <dbReference type="PROSITE" id="PS00622"/>
    </source>
</evidence>
<dbReference type="SUPFAM" id="SSF46894">
    <property type="entry name" value="C-terminal effector domain of the bipartite response regulators"/>
    <property type="match status" value="1"/>
</dbReference>
<reference evidence="4 5" key="1">
    <citation type="submission" date="2021-01" db="EMBL/GenBank/DDBJ databases">
        <title>C459-1 draft genome sequence.</title>
        <authorList>
            <person name="Zhang X.-F."/>
        </authorList>
    </citation>
    <scope>NUCLEOTIDE SEQUENCE [LARGE SCALE GENOMIC DNA]</scope>
    <source>
        <strain evidence="5">C459-1</strain>
    </source>
</reference>
<dbReference type="EMBL" id="JAERTY010000007">
    <property type="protein sequence ID" value="MBL1409642.1"/>
    <property type="molecule type" value="Genomic_DNA"/>
</dbReference>
<dbReference type="RefSeq" id="WP_202103385.1">
    <property type="nucleotide sequence ID" value="NZ_JAERTY010000007.1"/>
</dbReference>
<protein>
    <recommendedName>
        <fullName evidence="3">HTH luxR-type domain-containing protein</fullName>
    </recommendedName>
</protein>
<evidence type="ECO:0000256" key="1">
    <source>
        <dbReference type="SAM" id="Coils"/>
    </source>
</evidence>
<accession>A0ABS1R6M1</accession>
<evidence type="ECO:0000256" key="2">
    <source>
        <dbReference type="SAM" id="Phobius"/>
    </source>
</evidence>
<gene>
    <name evidence="4" type="ORF">JKG61_12850</name>
</gene>
<keyword evidence="5" id="KW-1185">Reference proteome</keyword>
<dbReference type="Gene3D" id="1.25.40.10">
    <property type="entry name" value="Tetratricopeptide repeat domain"/>
    <property type="match status" value="2"/>
</dbReference>
<dbReference type="Proteomes" id="UP000625283">
    <property type="component" value="Unassembled WGS sequence"/>
</dbReference>
<dbReference type="InterPro" id="IPR000792">
    <property type="entry name" value="Tscrpt_reg_LuxR_C"/>
</dbReference>